<accession>A0A0G1RM30</accession>
<name>A0A0G1RM30_9BACT</name>
<proteinExistence type="inferred from homology"/>
<dbReference type="InterPro" id="IPR055210">
    <property type="entry name" value="CtpA/B_N"/>
</dbReference>
<dbReference type="GO" id="GO:0030288">
    <property type="term" value="C:outer membrane-bounded periplasmic space"/>
    <property type="evidence" value="ECO:0007669"/>
    <property type="project" value="TreeGrafter"/>
</dbReference>
<comment type="similarity">
    <text evidence="1 5">Belongs to the peptidase S41A family.</text>
</comment>
<dbReference type="Gene3D" id="2.30.42.10">
    <property type="match status" value="1"/>
</dbReference>
<dbReference type="Gene3D" id="3.30.750.44">
    <property type="match status" value="1"/>
</dbReference>
<keyword evidence="3 5" id="KW-0378">Hydrolase</keyword>
<dbReference type="InterPro" id="IPR001478">
    <property type="entry name" value="PDZ"/>
</dbReference>
<comment type="caution">
    <text evidence="7">The sequence shown here is derived from an EMBL/GenBank/DDBJ whole genome shotgun (WGS) entry which is preliminary data.</text>
</comment>
<feature type="domain" description="PDZ" evidence="6">
    <location>
        <begin position="92"/>
        <end position="168"/>
    </location>
</feature>
<dbReference type="GO" id="GO:0006508">
    <property type="term" value="P:proteolysis"/>
    <property type="evidence" value="ECO:0007669"/>
    <property type="project" value="UniProtKB-KW"/>
</dbReference>
<dbReference type="InterPro" id="IPR029045">
    <property type="entry name" value="ClpP/crotonase-like_dom_sf"/>
</dbReference>
<dbReference type="Proteomes" id="UP000034307">
    <property type="component" value="Unassembled WGS sequence"/>
</dbReference>
<dbReference type="GO" id="GO:0008236">
    <property type="term" value="F:serine-type peptidase activity"/>
    <property type="evidence" value="ECO:0007669"/>
    <property type="project" value="UniProtKB-KW"/>
</dbReference>
<dbReference type="InterPro" id="IPR005151">
    <property type="entry name" value="Tail-specific_protease"/>
</dbReference>
<dbReference type="Gene3D" id="3.90.226.10">
    <property type="entry name" value="2-enoyl-CoA Hydratase, Chain A, domain 1"/>
    <property type="match status" value="1"/>
</dbReference>
<dbReference type="EMBL" id="LCNO01000003">
    <property type="protein sequence ID" value="KKU58404.1"/>
    <property type="molecule type" value="Genomic_DNA"/>
</dbReference>
<dbReference type="SUPFAM" id="SSF50156">
    <property type="entry name" value="PDZ domain-like"/>
    <property type="match status" value="1"/>
</dbReference>
<dbReference type="PROSITE" id="PS50106">
    <property type="entry name" value="PDZ"/>
    <property type="match status" value="1"/>
</dbReference>
<dbReference type="InterPro" id="IPR004447">
    <property type="entry name" value="Peptidase_S41A"/>
</dbReference>
<evidence type="ECO:0000256" key="4">
    <source>
        <dbReference type="ARBA" id="ARBA00022825"/>
    </source>
</evidence>
<evidence type="ECO:0000256" key="5">
    <source>
        <dbReference type="RuleBase" id="RU004404"/>
    </source>
</evidence>
<evidence type="ECO:0000313" key="8">
    <source>
        <dbReference type="Proteomes" id="UP000034307"/>
    </source>
</evidence>
<dbReference type="AlphaFoldDB" id="A0A0G1RM30"/>
<organism evidence="7 8">
    <name type="scientific">Candidatus Amesbacteria bacterium GW2011_GWA2_47_11b</name>
    <dbReference type="NCBI Taxonomy" id="1618358"/>
    <lineage>
        <taxon>Bacteria</taxon>
        <taxon>Candidatus Amesiibacteriota</taxon>
    </lineage>
</organism>
<dbReference type="InterPro" id="IPR036034">
    <property type="entry name" value="PDZ_sf"/>
</dbReference>
<dbReference type="SUPFAM" id="SSF52096">
    <property type="entry name" value="ClpP/crotonase"/>
    <property type="match status" value="1"/>
</dbReference>
<dbReference type="Pfam" id="PF17820">
    <property type="entry name" value="PDZ_6"/>
    <property type="match status" value="1"/>
</dbReference>
<keyword evidence="2 5" id="KW-0645">Protease</keyword>
<dbReference type="CDD" id="cd06782">
    <property type="entry name" value="cpPDZ_CPP-like"/>
    <property type="match status" value="1"/>
</dbReference>
<protein>
    <submittedName>
        <fullName evidence="7">Carboxyl-terminal protease</fullName>
    </submittedName>
</protein>
<dbReference type="GO" id="GO:0004175">
    <property type="term" value="F:endopeptidase activity"/>
    <property type="evidence" value="ECO:0007669"/>
    <property type="project" value="TreeGrafter"/>
</dbReference>
<dbReference type="Pfam" id="PF22694">
    <property type="entry name" value="CtpB_N-like"/>
    <property type="match status" value="1"/>
</dbReference>
<evidence type="ECO:0000256" key="3">
    <source>
        <dbReference type="ARBA" id="ARBA00022801"/>
    </source>
</evidence>
<dbReference type="SMART" id="SM00228">
    <property type="entry name" value="PDZ"/>
    <property type="match status" value="1"/>
</dbReference>
<evidence type="ECO:0000259" key="6">
    <source>
        <dbReference type="PROSITE" id="PS50106"/>
    </source>
</evidence>
<dbReference type="GO" id="GO:0007165">
    <property type="term" value="P:signal transduction"/>
    <property type="evidence" value="ECO:0007669"/>
    <property type="project" value="TreeGrafter"/>
</dbReference>
<dbReference type="InterPro" id="IPR041489">
    <property type="entry name" value="PDZ_6"/>
</dbReference>
<sequence>MRKNLWIVVLVVLAGYGGFLVGEQKLKLEIRNWKLDVVTRETPKSTAADFGLFWTVWDKLNEQYVDKSKLVPQKMVEGAISGMVAAVGDPYTVFLPTAQNKEAKDELDGVFEGVGIQLGFKDSKLAVVAPLEGTPAKRAGVKAGDLIVRIKDKSTEGMTLPEAVSMIRGPKGTSVELTLVRKGEDKPIEVSLTRDTILVKSVTVEFKDGVAILKLNRFGDRTQEEWNEAVAKIRDEKIVLDLRNNPGGYLDGAVYMAGEFLAPGKTVVVQQYGDGTKENRRVDRNGRLLKAKLVVLVNEGSASAAEILAGALQDYKRAKIVGVKTFGKGSVQQPEDFPGGAGLHVTIAKWLRPSGEWIDKIGVKPEVEVKPDDKDESHDLQLEKAVEML</sequence>
<dbReference type="CDD" id="cd07560">
    <property type="entry name" value="Peptidase_S41_CPP"/>
    <property type="match status" value="1"/>
</dbReference>
<evidence type="ECO:0000313" key="7">
    <source>
        <dbReference type="EMBL" id="KKU58404.1"/>
    </source>
</evidence>
<dbReference type="STRING" id="1618358.UX80_C0003G0059"/>
<gene>
    <name evidence="7" type="ORF">UX80_C0003G0059</name>
</gene>
<dbReference type="SMART" id="SM00245">
    <property type="entry name" value="TSPc"/>
    <property type="match status" value="1"/>
</dbReference>
<dbReference type="PANTHER" id="PTHR32060">
    <property type="entry name" value="TAIL-SPECIFIC PROTEASE"/>
    <property type="match status" value="1"/>
</dbReference>
<dbReference type="PATRIC" id="fig|1618358.3.peg.196"/>
<dbReference type="PANTHER" id="PTHR32060:SF30">
    <property type="entry name" value="CARBOXY-TERMINAL PROCESSING PROTEASE CTPA"/>
    <property type="match status" value="1"/>
</dbReference>
<evidence type="ECO:0000256" key="1">
    <source>
        <dbReference type="ARBA" id="ARBA00009179"/>
    </source>
</evidence>
<dbReference type="FunFam" id="2.30.42.10:FF:000063">
    <property type="entry name" value="Peptidase, S41 family"/>
    <property type="match status" value="1"/>
</dbReference>
<evidence type="ECO:0000256" key="2">
    <source>
        <dbReference type="ARBA" id="ARBA00022670"/>
    </source>
</evidence>
<keyword evidence="4 5" id="KW-0720">Serine protease</keyword>
<dbReference type="NCBIfam" id="TIGR00225">
    <property type="entry name" value="prc"/>
    <property type="match status" value="1"/>
</dbReference>
<dbReference type="Pfam" id="PF03572">
    <property type="entry name" value="Peptidase_S41"/>
    <property type="match status" value="1"/>
</dbReference>
<reference evidence="7 8" key="1">
    <citation type="journal article" date="2015" name="Nature">
        <title>rRNA introns, odd ribosomes, and small enigmatic genomes across a large radiation of phyla.</title>
        <authorList>
            <person name="Brown C.T."/>
            <person name="Hug L.A."/>
            <person name="Thomas B.C."/>
            <person name="Sharon I."/>
            <person name="Castelle C.J."/>
            <person name="Singh A."/>
            <person name="Wilkins M.J."/>
            <person name="Williams K.H."/>
            <person name="Banfield J.F."/>
        </authorList>
    </citation>
    <scope>NUCLEOTIDE SEQUENCE [LARGE SCALE GENOMIC DNA]</scope>
</reference>